<keyword evidence="11 16" id="KW-0573">Peptidoglycan synthesis</keyword>
<keyword evidence="5 16" id="KW-0963">Cytoplasm</keyword>
<evidence type="ECO:0000256" key="6">
    <source>
        <dbReference type="ARBA" id="ARBA00022618"/>
    </source>
</evidence>
<evidence type="ECO:0000256" key="10">
    <source>
        <dbReference type="ARBA" id="ARBA00022960"/>
    </source>
</evidence>
<evidence type="ECO:0000256" key="5">
    <source>
        <dbReference type="ARBA" id="ARBA00022490"/>
    </source>
</evidence>
<dbReference type="InterPro" id="IPR016169">
    <property type="entry name" value="FAD-bd_PCMH_sub2"/>
</dbReference>
<dbReference type="GO" id="GO:0009252">
    <property type="term" value="P:peptidoglycan biosynthetic process"/>
    <property type="evidence" value="ECO:0007669"/>
    <property type="project" value="UniProtKB-UniRule"/>
</dbReference>
<sequence>MNILERLPGIEKDVLLSGHTTFKIGGPAKYFFVAENREDVVNAVTAARESGLSLFILGGGSNLLVSDRGFGGLVIRPQISSLKFQDNTIIAGAGVSLSKLVTESVNNNLTGFEWAAGIPGTVGGAVVVNAGAYGRSMSDSVKTVIAVSANDGSCKEYKNSDCGFVYRGSRFGGGSEIIVEIVLNLEKGNKEQILQKIKGIILERGGKNPPQPSAGSVFKNYRLKDSDPLIEQFPDWAEKIRSGKIAAGYLIEQCGLKGKQIGGAKIPEEHANFIVNLGGARAEDVVALIRLCQDGVKKRYNIVLEEEVRYLGF</sequence>
<dbReference type="EC" id="1.3.1.98" evidence="16"/>
<proteinExistence type="inferred from homology"/>
<dbReference type="InterPro" id="IPR006094">
    <property type="entry name" value="Oxid_FAD_bind_N"/>
</dbReference>
<reference evidence="18 19" key="1">
    <citation type="submission" date="2017-09" db="EMBL/GenBank/DDBJ databases">
        <title>Depth-based differentiation of microbial function through sediment-hosted aquifers and enrichment of novel symbionts in the deep terrestrial subsurface.</title>
        <authorList>
            <person name="Probst A.J."/>
            <person name="Ladd B."/>
            <person name="Jarett J.K."/>
            <person name="Geller-Mcgrath D.E."/>
            <person name="Sieber C.M."/>
            <person name="Emerson J.B."/>
            <person name="Anantharaman K."/>
            <person name="Thomas B.C."/>
            <person name="Malmstrom R."/>
            <person name="Stieglmeier M."/>
            <person name="Klingl A."/>
            <person name="Woyke T."/>
            <person name="Ryan C.M."/>
            <person name="Banfield J.F."/>
        </authorList>
    </citation>
    <scope>NUCLEOTIDE SEQUENCE [LARGE SCALE GENOMIC DNA]</scope>
    <source>
        <strain evidence="18">CG11_big_fil_rev_8_21_14_0_20_44_10</strain>
    </source>
</reference>
<keyword evidence="13 16" id="KW-0131">Cell cycle</keyword>
<dbReference type="NCBIfam" id="NF010480">
    <property type="entry name" value="PRK13905.1"/>
    <property type="match status" value="1"/>
</dbReference>
<dbReference type="GO" id="GO:0071555">
    <property type="term" value="P:cell wall organization"/>
    <property type="evidence" value="ECO:0007669"/>
    <property type="project" value="UniProtKB-KW"/>
</dbReference>
<dbReference type="SUPFAM" id="SSF56194">
    <property type="entry name" value="Uridine diphospho-N-Acetylenolpyruvylglucosamine reductase, MurB, C-terminal domain"/>
    <property type="match status" value="1"/>
</dbReference>
<dbReference type="InterPro" id="IPR003170">
    <property type="entry name" value="MurB"/>
</dbReference>
<dbReference type="EMBL" id="PCVN01000088">
    <property type="protein sequence ID" value="PIQ74190.1"/>
    <property type="molecule type" value="Genomic_DNA"/>
</dbReference>
<gene>
    <name evidence="16" type="primary">murB</name>
    <name evidence="18" type="ORF">COV85_03475</name>
</gene>
<organism evidence="18 19">
    <name type="scientific">Candidatus Portnoybacteria bacterium CG11_big_fil_rev_8_21_14_0_20_44_10</name>
    <dbReference type="NCBI Taxonomy" id="1974818"/>
    <lineage>
        <taxon>Bacteria</taxon>
        <taxon>Candidatus Portnoyibacteriota</taxon>
    </lineage>
</organism>
<comment type="cofactor">
    <cofactor evidence="1 16">
        <name>FAD</name>
        <dbReference type="ChEBI" id="CHEBI:57692"/>
    </cofactor>
</comment>
<dbReference type="Pfam" id="PF01565">
    <property type="entry name" value="FAD_binding_4"/>
    <property type="match status" value="1"/>
</dbReference>
<keyword evidence="10 16" id="KW-0133">Cell shape</keyword>
<protein>
    <recommendedName>
        <fullName evidence="16">UDP-N-acetylenolpyruvoylglucosamine reductase</fullName>
        <ecNumber evidence="16">1.3.1.98</ecNumber>
    </recommendedName>
    <alternativeName>
        <fullName evidence="16">UDP-N-acetylmuramate dehydrogenase</fullName>
    </alternativeName>
</protein>
<evidence type="ECO:0000256" key="15">
    <source>
        <dbReference type="ARBA" id="ARBA00048914"/>
    </source>
</evidence>
<dbReference type="SUPFAM" id="SSF56176">
    <property type="entry name" value="FAD-binding/transporter-associated domain-like"/>
    <property type="match status" value="1"/>
</dbReference>
<dbReference type="PANTHER" id="PTHR21071">
    <property type="entry name" value="UDP-N-ACETYLENOLPYRUVOYLGLUCOSAMINE REDUCTASE"/>
    <property type="match status" value="1"/>
</dbReference>
<evidence type="ECO:0000256" key="11">
    <source>
        <dbReference type="ARBA" id="ARBA00022984"/>
    </source>
</evidence>
<dbReference type="InterPro" id="IPR036635">
    <property type="entry name" value="MurB_C_sf"/>
</dbReference>
<evidence type="ECO:0000256" key="2">
    <source>
        <dbReference type="ARBA" id="ARBA00003921"/>
    </source>
</evidence>
<evidence type="ECO:0000313" key="18">
    <source>
        <dbReference type="EMBL" id="PIQ74190.1"/>
    </source>
</evidence>
<dbReference type="Pfam" id="PF02873">
    <property type="entry name" value="MurB_C"/>
    <property type="match status" value="1"/>
</dbReference>
<name>A0A2H0KPV6_9BACT</name>
<comment type="subcellular location">
    <subcellularLocation>
        <location evidence="3 16">Cytoplasm</location>
    </subcellularLocation>
</comment>
<comment type="catalytic activity">
    <reaction evidence="15 16">
        <text>UDP-N-acetyl-alpha-D-muramate + NADP(+) = UDP-N-acetyl-3-O-(1-carboxyvinyl)-alpha-D-glucosamine + NADPH + H(+)</text>
        <dbReference type="Rhea" id="RHEA:12248"/>
        <dbReference type="ChEBI" id="CHEBI:15378"/>
        <dbReference type="ChEBI" id="CHEBI:57783"/>
        <dbReference type="ChEBI" id="CHEBI:58349"/>
        <dbReference type="ChEBI" id="CHEBI:68483"/>
        <dbReference type="ChEBI" id="CHEBI:70757"/>
        <dbReference type="EC" id="1.3.1.98"/>
    </reaction>
</comment>
<evidence type="ECO:0000256" key="8">
    <source>
        <dbReference type="ARBA" id="ARBA00022827"/>
    </source>
</evidence>
<feature type="active site" evidence="16">
    <location>
        <position position="167"/>
    </location>
</feature>
<feature type="domain" description="FAD-binding PCMH-type" evidence="17">
    <location>
        <begin position="23"/>
        <end position="188"/>
    </location>
</feature>
<keyword evidence="9 16" id="KW-0521">NADP</keyword>
<evidence type="ECO:0000256" key="9">
    <source>
        <dbReference type="ARBA" id="ARBA00022857"/>
    </source>
</evidence>
<dbReference type="GO" id="GO:0005829">
    <property type="term" value="C:cytosol"/>
    <property type="evidence" value="ECO:0007669"/>
    <property type="project" value="TreeGrafter"/>
</dbReference>
<comment type="similarity">
    <text evidence="16">Belongs to the MurB family.</text>
</comment>
<keyword evidence="12 16" id="KW-0560">Oxidoreductase</keyword>
<evidence type="ECO:0000256" key="16">
    <source>
        <dbReference type="HAMAP-Rule" id="MF_00037"/>
    </source>
</evidence>
<dbReference type="AlphaFoldDB" id="A0A2H0KPV6"/>
<feature type="active site" evidence="16">
    <location>
        <position position="307"/>
    </location>
</feature>
<evidence type="ECO:0000313" key="19">
    <source>
        <dbReference type="Proteomes" id="UP000231550"/>
    </source>
</evidence>
<keyword evidence="6 16" id="KW-0132">Cell division</keyword>
<dbReference type="UniPathway" id="UPA00219"/>
<dbReference type="GO" id="GO:0071949">
    <property type="term" value="F:FAD binding"/>
    <property type="evidence" value="ECO:0007669"/>
    <property type="project" value="InterPro"/>
</dbReference>
<dbReference type="InterPro" id="IPR036318">
    <property type="entry name" value="FAD-bd_PCMH-like_sf"/>
</dbReference>
<evidence type="ECO:0000256" key="4">
    <source>
        <dbReference type="ARBA" id="ARBA00004752"/>
    </source>
</evidence>
<accession>A0A2H0KPV6</accession>
<evidence type="ECO:0000256" key="13">
    <source>
        <dbReference type="ARBA" id="ARBA00023306"/>
    </source>
</evidence>
<dbReference type="NCBIfam" id="TIGR00179">
    <property type="entry name" value="murB"/>
    <property type="match status" value="1"/>
</dbReference>
<evidence type="ECO:0000256" key="7">
    <source>
        <dbReference type="ARBA" id="ARBA00022630"/>
    </source>
</evidence>
<dbReference type="Gene3D" id="3.30.43.10">
    <property type="entry name" value="Uridine Diphospho-n-acetylenolpyruvylglucosamine Reductase, domain 2"/>
    <property type="match status" value="1"/>
</dbReference>
<evidence type="ECO:0000256" key="14">
    <source>
        <dbReference type="ARBA" id="ARBA00023316"/>
    </source>
</evidence>
<comment type="function">
    <text evidence="2 16">Cell wall formation.</text>
</comment>
<keyword evidence="8 16" id="KW-0274">FAD</keyword>
<comment type="pathway">
    <text evidence="4 16">Cell wall biogenesis; peptidoglycan biosynthesis.</text>
</comment>
<dbReference type="InterPro" id="IPR011601">
    <property type="entry name" value="MurB_C"/>
</dbReference>
<keyword evidence="14 16" id="KW-0961">Cell wall biogenesis/degradation</keyword>
<dbReference type="Gene3D" id="3.30.465.10">
    <property type="match status" value="1"/>
</dbReference>
<dbReference type="PROSITE" id="PS51387">
    <property type="entry name" value="FAD_PCMH"/>
    <property type="match status" value="1"/>
</dbReference>
<keyword evidence="7 16" id="KW-0285">Flavoprotein</keyword>
<dbReference type="Proteomes" id="UP000231550">
    <property type="component" value="Unassembled WGS sequence"/>
</dbReference>
<dbReference type="GO" id="GO:0051301">
    <property type="term" value="P:cell division"/>
    <property type="evidence" value="ECO:0007669"/>
    <property type="project" value="UniProtKB-KW"/>
</dbReference>
<evidence type="ECO:0000256" key="1">
    <source>
        <dbReference type="ARBA" id="ARBA00001974"/>
    </source>
</evidence>
<dbReference type="Gene3D" id="3.90.78.10">
    <property type="entry name" value="UDP-N-acetylenolpyruvoylglucosamine reductase, C-terminal domain"/>
    <property type="match status" value="1"/>
</dbReference>
<evidence type="ECO:0000259" key="17">
    <source>
        <dbReference type="PROSITE" id="PS51387"/>
    </source>
</evidence>
<dbReference type="PANTHER" id="PTHR21071:SF4">
    <property type="entry name" value="UDP-N-ACETYLENOLPYRUVOYLGLUCOSAMINE REDUCTASE"/>
    <property type="match status" value="1"/>
</dbReference>
<dbReference type="GO" id="GO:0008762">
    <property type="term" value="F:UDP-N-acetylmuramate dehydrogenase activity"/>
    <property type="evidence" value="ECO:0007669"/>
    <property type="project" value="UniProtKB-UniRule"/>
</dbReference>
<dbReference type="InterPro" id="IPR016167">
    <property type="entry name" value="FAD-bd_PCMH_sub1"/>
</dbReference>
<comment type="caution">
    <text evidence="18">The sequence shown here is derived from an EMBL/GenBank/DDBJ whole genome shotgun (WGS) entry which is preliminary data.</text>
</comment>
<dbReference type="InterPro" id="IPR016166">
    <property type="entry name" value="FAD-bd_PCMH"/>
</dbReference>
<dbReference type="GO" id="GO:0008360">
    <property type="term" value="P:regulation of cell shape"/>
    <property type="evidence" value="ECO:0007669"/>
    <property type="project" value="UniProtKB-KW"/>
</dbReference>
<evidence type="ECO:0000256" key="12">
    <source>
        <dbReference type="ARBA" id="ARBA00023002"/>
    </source>
</evidence>
<evidence type="ECO:0000256" key="3">
    <source>
        <dbReference type="ARBA" id="ARBA00004496"/>
    </source>
</evidence>
<feature type="active site" description="Proton donor" evidence="16">
    <location>
        <position position="216"/>
    </location>
</feature>
<dbReference type="HAMAP" id="MF_00037">
    <property type="entry name" value="MurB"/>
    <property type="match status" value="1"/>
</dbReference>